<reference evidence="9" key="2">
    <citation type="submission" date="2023-01" db="EMBL/GenBank/DDBJ databases">
        <authorList>
            <person name="Petersen C."/>
        </authorList>
    </citation>
    <scope>NUCLEOTIDE SEQUENCE</scope>
    <source>
        <strain evidence="9">IBT 15450</strain>
    </source>
</reference>
<dbReference type="Pfam" id="PF00083">
    <property type="entry name" value="Sugar_tr"/>
    <property type="match status" value="1"/>
</dbReference>
<feature type="transmembrane region" description="Helical" evidence="7">
    <location>
        <begin position="237"/>
        <end position="256"/>
    </location>
</feature>
<protein>
    <submittedName>
        <fullName evidence="9">Major facilitator superfamily domain general substrate transporter</fullName>
    </submittedName>
</protein>
<comment type="subcellular location">
    <subcellularLocation>
        <location evidence="1">Membrane</location>
        <topology evidence="1">Multi-pass membrane protein</topology>
    </subcellularLocation>
</comment>
<feature type="transmembrane region" description="Helical" evidence="7">
    <location>
        <begin position="118"/>
        <end position="138"/>
    </location>
</feature>
<evidence type="ECO:0000313" key="10">
    <source>
        <dbReference type="Proteomes" id="UP001219568"/>
    </source>
</evidence>
<dbReference type="FunFam" id="1.20.1250.20:FF:000474">
    <property type="entry name" value="Sugar transporter, putative"/>
    <property type="match status" value="1"/>
</dbReference>
<dbReference type="InterPro" id="IPR036259">
    <property type="entry name" value="MFS_trans_sf"/>
</dbReference>
<feature type="transmembrane region" description="Helical" evidence="7">
    <location>
        <begin position="389"/>
        <end position="409"/>
    </location>
</feature>
<dbReference type="PANTHER" id="PTHR48020">
    <property type="entry name" value="PROTON MYO-INOSITOL COTRANSPORTER"/>
    <property type="match status" value="1"/>
</dbReference>
<feature type="transmembrane region" description="Helical" evidence="7">
    <location>
        <begin position="348"/>
        <end position="369"/>
    </location>
</feature>
<dbReference type="GO" id="GO:0022857">
    <property type="term" value="F:transmembrane transporter activity"/>
    <property type="evidence" value="ECO:0007669"/>
    <property type="project" value="InterPro"/>
</dbReference>
<accession>A0AAD6I4Z7</accession>
<evidence type="ECO:0000256" key="3">
    <source>
        <dbReference type="ARBA" id="ARBA00022448"/>
    </source>
</evidence>
<dbReference type="GO" id="GO:0015798">
    <property type="term" value="P:myo-inositol transport"/>
    <property type="evidence" value="ECO:0007669"/>
    <property type="project" value="UniProtKB-ARBA"/>
</dbReference>
<evidence type="ECO:0000256" key="6">
    <source>
        <dbReference type="ARBA" id="ARBA00023136"/>
    </source>
</evidence>
<proteinExistence type="inferred from homology"/>
<gene>
    <name evidence="9" type="ORF">N7460_010568</name>
</gene>
<sequence>NPLVHQEYPQLEAEVELFHVRLKLESVVDLQTLIKGAKIAKQPWGHHTLELTPAELQTINEENSENSLSFLSTRGLLVTIMATACAAITQGWQQSTINGSVLLNWQDDLGLDLDHDPLLIGFINAAPWLSGSLIGTWLSDPLQEKFGRRPALFIAAVFCVALVIGTARCNSWESLHVCRILLGVGIGSKASIAPIFAAEAAPDKHRGQVLMLWQLFDACGIFLGFLCAFIVMDSWRVLLATAIIPAVVLLFLVFICPESPRFLIQRNRYADAYKSLLELRGTPIQATRDLYYIHAQLQAEAVTVWNPHEGQSWWSDREESYVYQKWMKRGNFFKRMMYLATKPRTRRACVVALIVMASQQLCGINILAFYSSQLLNDDALFNSSTAVKWYNFGFGLANVLFTLPAYKLIDSRGRRPLLLTSFVGMFLSLVTISGFFKIADHDTRVNLIATFSIIFFVFFYSIGAGPIPFTLSAEVFPLCVREVGMSFSVMINFLGLGLLVLFVPQLTMAFNGKANLLFFFSAMNLLSLILIFLLVGLICFFMLRFLLIFQVPETNYAKLEEMNSIFCRATKEHILNHAPFFRPLYRKSSRQGDRETVLRDIE</sequence>
<keyword evidence="3" id="KW-0813">Transport</keyword>
<evidence type="ECO:0000259" key="8">
    <source>
        <dbReference type="PROSITE" id="PS50850"/>
    </source>
</evidence>
<feature type="transmembrane region" description="Helical" evidence="7">
    <location>
        <begin position="210"/>
        <end position="231"/>
    </location>
</feature>
<dbReference type="SUPFAM" id="SSF103473">
    <property type="entry name" value="MFS general substrate transporter"/>
    <property type="match status" value="1"/>
</dbReference>
<feature type="transmembrane region" description="Helical" evidence="7">
    <location>
        <begin position="150"/>
        <end position="168"/>
    </location>
</feature>
<dbReference type="PROSITE" id="PS00217">
    <property type="entry name" value="SUGAR_TRANSPORT_2"/>
    <property type="match status" value="1"/>
</dbReference>
<dbReference type="Proteomes" id="UP001219568">
    <property type="component" value="Unassembled WGS sequence"/>
</dbReference>
<feature type="transmembrane region" description="Helical" evidence="7">
    <location>
        <begin position="75"/>
        <end position="93"/>
    </location>
</feature>
<dbReference type="GO" id="GO:0015791">
    <property type="term" value="P:polyol transmembrane transport"/>
    <property type="evidence" value="ECO:0007669"/>
    <property type="project" value="UniProtKB-ARBA"/>
</dbReference>
<feature type="non-terminal residue" evidence="9">
    <location>
        <position position="602"/>
    </location>
</feature>
<keyword evidence="10" id="KW-1185">Reference proteome</keyword>
<evidence type="ECO:0000256" key="7">
    <source>
        <dbReference type="SAM" id="Phobius"/>
    </source>
</evidence>
<comment type="caution">
    <text evidence="9">The sequence shown here is derived from an EMBL/GenBank/DDBJ whole genome shotgun (WGS) entry which is preliminary data.</text>
</comment>
<dbReference type="InterPro" id="IPR050814">
    <property type="entry name" value="Myo-inositol_Transporter"/>
</dbReference>
<feature type="transmembrane region" description="Helical" evidence="7">
    <location>
        <begin position="483"/>
        <end position="504"/>
    </location>
</feature>
<organism evidence="9 10">
    <name type="scientific">Penicillium canescens</name>
    <dbReference type="NCBI Taxonomy" id="5083"/>
    <lineage>
        <taxon>Eukaryota</taxon>
        <taxon>Fungi</taxon>
        <taxon>Dikarya</taxon>
        <taxon>Ascomycota</taxon>
        <taxon>Pezizomycotina</taxon>
        <taxon>Eurotiomycetes</taxon>
        <taxon>Eurotiomycetidae</taxon>
        <taxon>Eurotiales</taxon>
        <taxon>Aspergillaceae</taxon>
        <taxon>Penicillium</taxon>
    </lineage>
</organism>
<dbReference type="PANTHER" id="PTHR48020:SF40">
    <property type="entry name" value="MAJOR FACILITATOR SUPERFAMILY (MFS) PROFILE DOMAIN-CONTAINING PROTEIN"/>
    <property type="match status" value="1"/>
</dbReference>
<keyword evidence="6 7" id="KW-0472">Membrane</keyword>
<dbReference type="InterPro" id="IPR003663">
    <property type="entry name" value="Sugar/inositol_transpt"/>
</dbReference>
<dbReference type="InterPro" id="IPR005829">
    <property type="entry name" value="Sugar_transporter_CS"/>
</dbReference>
<dbReference type="AlphaFoldDB" id="A0AAD6I4Z7"/>
<dbReference type="PRINTS" id="PR00171">
    <property type="entry name" value="SUGRTRNSPORT"/>
</dbReference>
<feature type="domain" description="Major facilitator superfamily (MFS) profile" evidence="8">
    <location>
        <begin position="79"/>
        <end position="539"/>
    </location>
</feature>
<reference evidence="9" key="1">
    <citation type="journal article" date="2023" name="IMA Fungus">
        <title>Comparative genomic study of the Penicillium genus elucidates a diverse pangenome and 15 lateral gene transfer events.</title>
        <authorList>
            <person name="Petersen C."/>
            <person name="Sorensen T."/>
            <person name="Nielsen M.R."/>
            <person name="Sondergaard T.E."/>
            <person name="Sorensen J.L."/>
            <person name="Fitzpatrick D.A."/>
            <person name="Frisvad J.C."/>
            <person name="Nielsen K.L."/>
        </authorList>
    </citation>
    <scope>NUCLEOTIDE SEQUENCE</scope>
    <source>
        <strain evidence="9">IBT 15450</strain>
    </source>
</reference>
<dbReference type="InterPro" id="IPR005828">
    <property type="entry name" value="MFS_sugar_transport-like"/>
</dbReference>
<dbReference type="Gene3D" id="1.20.1250.20">
    <property type="entry name" value="MFS general substrate transporter like domains"/>
    <property type="match status" value="1"/>
</dbReference>
<dbReference type="GO" id="GO:0016020">
    <property type="term" value="C:membrane"/>
    <property type="evidence" value="ECO:0007669"/>
    <property type="project" value="UniProtKB-SubCell"/>
</dbReference>
<keyword evidence="5 7" id="KW-1133">Transmembrane helix</keyword>
<evidence type="ECO:0000256" key="4">
    <source>
        <dbReference type="ARBA" id="ARBA00022692"/>
    </source>
</evidence>
<keyword evidence="4 7" id="KW-0812">Transmembrane</keyword>
<evidence type="ECO:0000256" key="2">
    <source>
        <dbReference type="ARBA" id="ARBA00010992"/>
    </source>
</evidence>
<feature type="transmembrane region" description="Helical" evidence="7">
    <location>
        <begin position="180"/>
        <end position="198"/>
    </location>
</feature>
<dbReference type="InterPro" id="IPR020846">
    <property type="entry name" value="MFS_dom"/>
</dbReference>
<dbReference type="EMBL" id="JAQJZL010000014">
    <property type="protein sequence ID" value="KAJ6030302.1"/>
    <property type="molecule type" value="Genomic_DNA"/>
</dbReference>
<evidence type="ECO:0000256" key="5">
    <source>
        <dbReference type="ARBA" id="ARBA00022989"/>
    </source>
</evidence>
<evidence type="ECO:0000313" key="9">
    <source>
        <dbReference type="EMBL" id="KAJ6030302.1"/>
    </source>
</evidence>
<evidence type="ECO:0000256" key="1">
    <source>
        <dbReference type="ARBA" id="ARBA00004141"/>
    </source>
</evidence>
<feature type="transmembrane region" description="Helical" evidence="7">
    <location>
        <begin position="416"/>
        <end position="436"/>
    </location>
</feature>
<feature type="transmembrane region" description="Helical" evidence="7">
    <location>
        <begin position="516"/>
        <end position="543"/>
    </location>
</feature>
<comment type="similarity">
    <text evidence="2">Belongs to the major facilitator superfamily. Sugar transporter (TC 2.A.1.1) family.</text>
</comment>
<dbReference type="PROSITE" id="PS50850">
    <property type="entry name" value="MFS"/>
    <property type="match status" value="1"/>
</dbReference>
<feature type="transmembrane region" description="Helical" evidence="7">
    <location>
        <begin position="448"/>
        <end position="471"/>
    </location>
</feature>
<name>A0AAD6I4Z7_PENCN</name>